<feature type="domain" description="von Hippel-Lindau disease tumour suppressor beta" evidence="4">
    <location>
        <begin position="399"/>
        <end position="467"/>
    </location>
</feature>
<dbReference type="InterPro" id="IPR024053">
    <property type="entry name" value="VHL_beta_dom"/>
</dbReference>
<dbReference type="Pfam" id="PF01847">
    <property type="entry name" value="VHL"/>
    <property type="match status" value="1"/>
</dbReference>
<comment type="similarity">
    <text evidence="1">Belongs to the VHL family.</text>
</comment>
<evidence type="ECO:0000256" key="2">
    <source>
        <dbReference type="SAM" id="Coils"/>
    </source>
</evidence>
<dbReference type="GO" id="GO:0005634">
    <property type="term" value="C:nucleus"/>
    <property type="evidence" value="ECO:0007669"/>
    <property type="project" value="TreeGrafter"/>
</dbReference>
<evidence type="ECO:0000256" key="3">
    <source>
        <dbReference type="SAM" id="MobiDB-lite"/>
    </source>
</evidence>
<feature type="region of interest" description="Disordered" evidence="3">
    <location>
        <begin position="1"/>
        <end position="84"/>
    </location>
</feature>
<feature type="compositionally biased region" description="Low complexity" evidence="3">
    <location>
        <begin position="692"/>
        <end position="713"/>
    </location>
</feature>
<keyword evidence="6" id="KW-1185">Reference proteome</keyword>
<feature type="compositionally biased region" description="Low complexity" evidence="3">
    <location>
        <begin position="43"/>
        <end position="75"/>
    </location>
</feature>
<proteinExistence type="inferred from homology"/>
<dbReference type="FunFam" id="2.60.40.780:FF:000001">
    <property type="entry name" value="von Hippel-Lindau disease tumor suppressor"/>
    <property type="match status" value="1"/>
</dbReference>
<sequence length="830" mass="85617">MLAALGSPVRSQAPLHRHQQTRSAPSSPLPLSAYRAIANFSPSGSGTSTSTNSNSSNALPQAPDSPATPARAAPSPTRPFQPLRDGVFNAQQPLFPLPPLAEEQQEVDLELPIARDDDNGGLAPLPLLLGGPEDLLLALPFQGPIAAAAGGGDAGLGAAIEAFPPDPHRAAGAAELAPAAPAAVLAAAPPADQAQPQPPPPAAIVPRAAAVPQPLPLPNAPQLHHLQHLQHQVGGQIQQQWQQWQVLLQEVHVQMAHMQQQVAQAQALQAEMQEMHQEAAEQLQAGAQGVLQQAVQQAAEQLMAAAAAAAAAPAAPAAPAAAAAAPADAPAAAPAAPEVPLAAPSPRDPETDLEPGVWLLKEEVPAVDGSNVAAAPGGGDKVAGNVVEPKYSEPAMVFLRSLNSNKRTRVLFANESGRNVTAFWLNYGGQEVVYGALLPGQAKIYETYVSHPWVFRCSETGERLVVGGRMAHFGEEAPPVPPPELGLGLGLGLGRRTAPRPQPKRVAITAPPPLKHSRETHAAFPADFKAASRALLLAHQRLQRPDLQAAAEAAAAAAAAAAEARRTVAEVMCRMFRSAICSVILAAQPAMQAMGVVCGPSAGDSPGSETATCNIRWLDGAAIGNHDGDNADRVTSRREPGRMAVAWRNTSAQLAAGPAAAAAAAPAAASGTGSGPDTQIRAPGTVHMRANSQSPQQQQRQAAGEGAAGETSPSPTPSLRSAGVSAVAAPEPQSRRGAGASPYGKLPARSEERLKARAEAEAEAETRSAAQMGELLAELPRELVYHIIHLMAPPLTQHVALHPRGHPDILPALLPCDPATWAPRPAEQNA</sequence>
<dbReference type="InterPro" id="IPR036208">
    <property type="entry name" value="VHL_sf"/>
</dbReference>
<evidence type="ECO:0000313" key="5">
    <source>
        <dbReference type="EMBL" id="GLC57484.1"/>
    </source>
</evidence>
<dbReference type="InterPro" id="IPR022772">
    <property type="entry name" value="VHL_tumour_suppress_b/a_dom"/>
</dbReference>
<dbReference type="PANTHER" id="PTHR23107">
    <property type="entry name" value="SYNOVIAL SARCOMA ASSOCIATED SS18 PROTEIN"/>
    <property type="match status" value="1"/>
</dbReference>
<feature type="region of interest" description="Disordered" evidence="3">
    <location>
        <begin position="688"/>
        <end position="768"/>
    </location>
</feature>
<dbReference type="EMBL" id="BRXU01000019">
    <property type="protein sequence ID" value="GLC57484.1"/>
    <property type="molecule type" value="Genomic_DNA"/>
</dbReference>
<dbReference type="CDD" id="cd05468">
    <property type="entry name" value="pVHL"/>
    <property type="match status" value="1"/>
</dbReference>
<dbReference type="Gene3D" id="2.60.40.780">
    <property type="entry name" value="von Hippel-Lindau disease tumour suppressor, beta domain"/>
    <property type="match status" value="1"/>
</dbReference>
<evidence type="ECO:0000256" key="1">
    <source>
        <dbReference type="ARBA" id="ARBA00010057"/>
    </source>
</evidence>
<dbReference type="OrthoDB" id="549973at2759"/>
<feature type="region of interest" description="Disordered" evidence="3">
    <location>
        <begin position="497"/>
        <end position="517"/>
    </location>
</feature>
<dbReference type="PANTHER" id="PTHR23107:SF0">
    <property type="entry name" value="IP09280P"/>
    <property type="match status" value="1"/>
</dbReference>
<feature type="compositionally biased region" description="Basic and acidic residues" evidence="3">
    <location>
        <begin position="748"/>
        <end position="766"/>
    </location>
</feature>
<dbReference type="GO" id="GO:0003713">
    <property type="term" value="F:transcription coactivator activity"/>
    <property type="evidence" value="ECO:0007669"/>
    <property type="project" value="TreeGrafter"/>
</dbReference>
<dbReference type="GO" id="GO:0045944">
    <property type="term" value="P:positive regulation of transcription by RNA polymerase II"/>
    <property type="evidence" value="ECO:0007669"/>
    <property type="project" value="TreeGrafter"/>
</dbReference>
<dbReference type="InterPro" id="IPR037140">
    <property type="entry name" value="VHL_beta_dom_sf"/>
</dbReference>
<feature type="compositionally biased region" description="Low complexity" evidence="3">
    <location>
        <begin position="23"/>
        <end position="33"/>
    </location>
</feature>
<reference evidence="5 6" key="1">
    <citation type="journal article" date="2023" name="Commun. Biol.">
        <title>Reorganization of the ancestral sex-determining regions during the evolution of trioecy in Pleodorina starrii.</title>
        <authorList>
            <person name="Takahashi K."/>
            <person name="Suzuki S."/>
            <person name="Kawai-Toyooka H."/>
            <person name="Yamamoto K."/>
            <person name="Hamaji T."/>
            <person name="Ootsuki R."/>
            <person name="Yamaguchi H."/>
            <person name="Kawachi M."/>
            <person name="Higashiyama T."/>
            <person name="Nozaki H."/>
        </authorList>
    </citation>
    <scope>NUCLEOTIDE SEQUENCE [LARGE SCALE GENOMIC DNA]</scope>
    <source>
        <strain evidence="5 6">NIES-4479</strain>
    </source>
</reference>
<dbReference type="AlphaFoldDB" id="A0A9W6BSB9"/>
<accession>A0A9W6BSB9</accession>
<dbReference type="SUPFAM" id="SSF49468">
    <property type="entry name" value="VHL"/>
    <property type="match status" value="1"/>
</dbReference>
<name>A0A9W6BSB9_9CHLO</name>
<feature type="coiled-coil region" evidence="2">
    <location>
        <begin position="248"/>
        <end position="285"/>
    </location>
</feature>
<gene>
    <name evidence="5" type="primary">PLEST002794</name>
    <name evidence="5" type="ORF">PLESTB_001231900</name>
</gene>
<protein>
    <recommendedName>
        <fullName evidence="4">von Hippel-Lindau disease tumour suppressor beta domain-containing protein</fullName>
    </recommendedName>
</protein>
<comment type="caution">
    <text evidence="5">The sequence shown here is derived from an EMBL/GenBank/DDBJ whole genome shotgun (WGS) entry which is preliminary data.</text>
</comment>
<evidence type="ECO:0000313" key="6">
    <source>
        <dbReference type="Proteomes" id="UP001165080"/>
    </source>
</evidence>
<dbReference type="Proteomes" id="UP001165080">
    <property type="component" value="Unassembled WGS sequence"/>
</dbReference>
<organism evidence="5 6">
    <name type="scientific">Pleodorina starrii</name>
    <dbReference type="NCBI Taxonomy" id="330485"/>
    <lineage>
        <taxon>Eukaryota</taxon>
        <taxon>Viridiplantae</taxon>
        <taxon>Chlorophyta</taxon>
        <taxon>core chlorophytes</taxon>
        <taxon>Chlorophyceae</taxon>
        <taxon>CS clade</taxon>
        <taxon>Chlamydomonadales</taxon>
        <taxon>Volvocaceae</taxon>
        <taxon>Pleodorina</taxon>
    </lineage>
</organism>
<evidence type="ECO:0000259" key="4">
    <source>
        <dbReference type="Pfam" id="PF01847"/>
    </source>
</evidence>
<keyword evidence="2" id="KW-0175">Coiled coil</keyword>